<sequence length="289" mass="32818">MKIKRTLQQLARQAKGSFKTVHDREVIVKRLADYLQANNIQIKHIDHIKTKHIEGYIQSRQEQAISKRTLQNEMSAIRKTLTQAGREKLANSERLSNQSLNIHNTSRQGTKTAITDEQFYEIVKTSIEKDQLGIAACLQLSRYLGLRGEEAVQSIQSLKTWQKAISQGKDTVTVVYGTKGGRPRQTRIINQDKVKQAVDYAINIANQQNGKLIDKPSLKQAMTYWRNHTAALGLRGTISPHSLRYAYAHDGMQHYQEQGYSEKEALAMVSMDLGHGDGRGRYVKRVYAL</sequence>
<dbReference type="InterPro" id="IPR024457">
    <property type="entry name" value="Putative_integrase_N"/>
</dbReference>
<keyword evidence="1" id="KW-0229">DNA integration</keyword>
<dbReference type="Proteomes" id="UP000595278">
    <property type="component" value="Chromosome"/>
</dbReference>
<accession>A0A974RXA2</accession>
<dbReference type="InterPro" id="IPR024456">
    <property type="entry name" value="Integrase_catalytic_putative"/>
</dbReference>
<evidence type="ECO:0000259" key="5">
    <source>
        <dbReference type="PROSITE" id="PS51900"/>
    </source>
</evidence>
<dbReference type="PROSITE" id="PS51900">
    <property type="entry name" value="CB"/>
    <property type="match status" value="1"/>
</dbReference>
<dbReference type="GO" id="GO:0006310">
    <property type="term" value="P:DNA recombination"/>
    <property type="evidence" value="ECO:0007669"/>
    <property type="project" value="UniProtKB-KW"/>
</dbReference>
<dbReference type="Gene3D" id="1.10.150.130">
    <property type="match status" value="1"/>
</dbReference>
<gene>
    <name evidence="6" type="ORF">JHT90_02050</name>
</gene>
<dbReference type="InterPro" id="IPR044068">
    <property type="entry name" value="CB"/>
</dbReference>
<dbReference type="InterPro" id="IPR011010">
    <property type="entry name" value="DNA_brk_join_enz"/>
</dbReference>
<name>A0A974RXA2_9GAMM</name>
<reference evidence="6 7" key="1">
    <citation type="submission" date="2021-01" db="EMBL/GenBank/DDBJ databases">
        <title>Entomomonas sp. F2A isolated from a house cricket (Acheta domesticus).</title>
        <authorList>
            <person name="Spergser J."/>
            <person name="Busse H.-J."/>
        </authorList>
    </citation>
    <scope>NUCLEOTIDE SEQUENCE [LARGE SCALE GENOMIC DNA]</scope>
    <source>
        <strain evidence="6 7">F2A</strain>
    </source>
</reference>
<keyword evidence="3" id="KW-0233">DNA recombination</keyword>
<feature type="domain" description="Core-binding (CB)" evidence="5">
    <location>
        <begin position="1"/>
        <end position="85"/>
    </location>
</feature>
<dbReference type="Pfam" id="PF12835">
    <property type="entry name" value="Integrase_1"/>
    <property type="match status" value="1"/>
</dbReference>
<dbReference type="RefSeq" id="WP_201093503.1">
    <property type="nucleotide sequence ID" value="NZ_CP067393.1"/>
</dbReference>
<dbReference type="InterPro" id="IPR013762">
    <property type="entry name" value="Integrase-like_cat_sf"/>
</dbReference>
<dbReference type="GO" id="GO:0015074">
    <property type="term" value="P:DNA integration"/>
    <property type="evidence" value="ECO:0007669"/>
    <property type="project" value="UniProtKB-KW"/>
</dbReference>
<evidence type="ECO:0000256" key="3">
    <source>
        <dbReference type="ARBA" id="ARBA00023172"/>
    </source>
</evidence>
<dbReference type="Gene3D" id="1.10.443.10">
    <property type="entry name" value="Intergrase catalytic core"/>
    <property type="match status" value="1"/>
</dbReference>
<evidence type="ECO:0000256" key="1">
    <source>
        <dbReference type="ARBA" id="ARBA00022908"/>
    </source>
</evidence>
<dbReference type="Pfam" id="PF12834">
    <property type="entry name" value="Phage_int_SAM_2"/>
    <property type="match status" value="1"/>
</dbReference>
<evidence type="ECO:0000256" key="2">
    <source>
        <dbReference type="ARBA" id="ARBA00023125"/>
    </source>
</evidence>
<evidence type="ECO:0000313" key="7">
    <source>
        <dbReference type="Proteomes" id="UP000595278"/>
    </source>
</evidence>
<evidence type="ECO:0000256" key="4">
    <source>
        <dbReference type="PROSITE-ProRule" id="PRU01248"/>
    </source>
</evidence>
<dbReference type="InterPro" id="IPR010998">
    <property type="entry name" value="Integrase_recombinase_N"/>
</dbReference>
<dbReference type="AlphaFoldDB" id="A0A974RXA2"/>
<protein>
    <submittedName>
        <fullName evidence="6">Integrase domain-containing protein</fullName>
    </submittedName>
</protein>
<dbReference type="SUPFAM" id="SSF56349">
    <property type="entry name" value="DNA breaking-rejoining enzymes"/>
    <property type="match status" value="1"/>
</dbReference>
<dbReference type="GO" id="GO:0003677">
    <property type="term" value="F:DNA binding"/>
    <property type="evidence" value="ECO:0007669"/>
    <property type="project" value="UniProtKB-UniRule"/>
</dbReference>
<keyword evidence="2 4" id="KW-0238">DNA-binding</keyword>
<dbReference type="EMBL" id="CP067393">
    <property type="protein sequence ID" value="QQP86061.1"/>
    <property type="molecule type" value="Genomic_DNA"/>
</dbReference>
<keyword evidence="7" id="KW-1185">Reference proteome</keyword>
<evidence type="ECO:0000313" key="6">
    <source>
        <dbReference type="EMBL" id="QQP86061.1"/>
    </source>
</evidence>
<organism evidence="6 7">
    <name type="scientific">Entomomonas asaccharolytica</name>
    <dbReference type="NCBI Taxonomy" id="2785331"/>
    <lineage>
        <taxon>Bacteria</taxon>
        <taxon>Pseudomonadati</taxon>
        <taxon>Pseudomonadota</taxon>
        <taxon>Gammaproteobacteria</taxon>
        <taxon>Pseudomonadales</taxon>
        <taxon>Pseudomonadaceae</taxon>
        <taxon>Entomomonas</taxon>
    </lineage>
</organism>
<proteinExistence type="predicted"/>
<dbReference type="KEGG" id="eaz:JHT90_02050"/>